<dbReference type="AlphaFoldDB" id="A0A7G2C7R2"/>
<dbReference type="EMBL" id="LR877148">
    <property type="protein sequence ID" value="CAD2215144.1"/>
    <property type="molecule type" value="Genomic_DNA"/>
</dbReference>
<keyword evidence="2" id="KW-1185">Reference proteome</keyword>
<proteinExistence type="predicted"/>
<accession>A0A7G2C7R2</accession>
<gene>
    <name evidence="1" type="ORF">ADEAN_000259700</name>
</gene>
<protein>
    <submittedName>
        <fullName evidence="1">Uncharacterized protein</fullName>
    </submittedName>
</protein>
<evidence type="ECO:0000313" key="1">
    <source>
        <dbReference type="EMBL" id="CAD2215144.1"/>
    </source>
</evidence>
<reference evidence="1 2" key="1">
    <citation type="submission" date="2020-08" db="EMBL/GenBank/DDBJ databases">
        <authorList>
            <person name="Newling K."/>
            <person name="Davey J."/>
            <person name="Forrester S."/>
        </authorList>
    </citation>
    <scope>NUCLEOTIDE SEQUENCE [LARGE SCALE GENOMIC DNA]</scope>
    <source>
        <strain evidence="2">Crithidia deanei Carvalho (ATCC PRA-265)</strain>
    </source>
</reference>
<dbReference type="VEuPathDB" id="TriTrypDB:ADEAN_000259700"/>
<evidence type="ECO:0000313" key="2">
    <source>
        <dbReference type="Proteomes" id="UP000515908"/>
    </source>
</evidence>
<name>A0A7G2C7R2_9TRYP</name>
<organism evidence="1 2">
    <name type="scientific">Angomonas deanei</name>
    <dbReference type="NCBI Taxonomy" id="59799"/>
    <lineage>
        <taxon>Eukaryota</taxon>
        <taxon>Discoba</taxon>
        <taxon>Euglenozoa</taxon>
        <taxon>Kinetoplastea</taxon>
        <taxon>Metakinetoplastina</taxon>
        <taxon>Trypanosomatida</taxon>
        <taxon>Trypanosomatidae</taxon>
        <taxon>Strigomonadinae</taxon>
        <taxon>Angomonas</taxon>
    </lineage>
</organism>
<sequence>MSELNNTHQKVLVNLAHRELKNGNGNRESLLVDIILASSIPLNEPIIKNVANTVFKTTPAPSVQHVGGLLNGALETSSDIHIVCDCLGLLPVDFMRVAPATVELMAAYLQSVDEQGILLLSTCSVSGFVLIERITHRFWQSETIEMVYLLLLKEALLTTSDPVAIAEFMCNTKKQVFGFYKILFQFYR</sequence>
<dbReference type="Proteomes" id="UP000515908">
    <property type="component" value="Chromosome 04"/>
</dbReference>